<dbReference type="GO" id="GO:0047560">
    <property type="term" value="F:3-dehydrosphinganine reductase activity"/>
    <property type="evidence" value="ECO:0007669"/>
    <property type="project" value="UniProtKB-EC"/>
</dbReference>
<evidence type="ECO:0000256" key="4">
    <source>
        <dbReference type="ARBA" id="ARBA00022741"/>
    </source>
</evidence>
<evidence type="ECO:0000256" key="5">
    <source>
        <dbReference type="ARBA" id="ARBA00022824"/>
    </source>
</evidence>
<keyword evidence="12" id="KW-1133">Transmembrane helix</keyword>
<dbReference type="EMBL" id="SBIP01000004">
    <property type="protein sequence ID" value="RWX75765.1"/>
    <property type="molecule type" value="Genomic_DNA"/>
</dbReference>
<keyword evidence="6" id="KW-0521">NADP</keyword>
<dbReference type="InterPro" id="IPR002347">
    <property type="entry name" value="SDR_fam"/>
</dbReference>
<evidence type="ECO:0000313" key="15">
    <source>
        <dbReference type="Proteomes" id="UP000287687"/>
    </source>
</evidence>
<sequence length="262" mass="27655">MHVIVTGGSSGIGLEVARQYLRSGAKVSIIARNARRLDEARQDLERSVAAGVGRIGLVSADVAVEAEISSAISACELTFGPCDILVASAGIVEPGLFDEQSSAVFAGQIDTNLLGTINSVRAVYSGMKIRRSGKIMIISSGAALIGIHGYSAYCASKSALVGFAEALQAEARSFGIQVAICFPPDTLTPQFEQELPKRSPEARRLMGAAAAWPADAVAAKIVSAIDRGRSKTFFGFSLTALGWIGPLLKPALLWWFGRETKR</sequence>
<keyword evidence="9" id="KW-0443">Lipid metabolism</keyword>
<comment type="pathway">
    <text evidence="3">Sphingolipid metabolism.</text>
</comment>
<evidence type="ECO:0000259" key="13">
    <source>
        <dbReference type="SMART" id="SM00822"/>
    </source>
</evidence>
<dbReference type="EC" id="1.1.1.102" evidence="10"/>
<keyword evidence="15" id="KW-1185">Reference proteome</keyword>
<dbReference type="SUPFAM" id="SSF51735">
    <property type="entry name" value="NAD(P)-binding Rossmann-fold domains"/>
    <property type="match status" value="1"/>
</dbReference>
<evidence type="ECO:0000256" key="2">
    <source>
        <dbReference type="ARBA" id="ARBA00004760"/>
    </source>
</evidence>
<dbReference type="SMART" id="SM00822">
    <property type="entry name" value="PKS_KR"/>
    <property type="match status" value="1"/>
</dbReference>
<keyword evidence="12" id="KW-0472">Membrane</keyword>
<evidence type="ECO:0000256" key="1">
    <source>
        <dbReference type="ARBA" id="ARBA00004240"/>
    </source>
</evidence>
<comment type="pathway">
    <text evidence="2">Lipid metabolism; sphingolipid metabolism.</text>
</comment>
<evidence type="ECO:0000256" key="7">
    <source>
        <dbReference type="ARBA" id="ARBA00022919"/>
    </source>
</evidence>
<keyword evidence="5" id="KW-0256">Endoplasmic reticulum</keyword>
<keyword evidence="7" id="KW-0746">Sphingolipid metabolism</keyword>
<dbReference type="Pfam" id="PF00106">
    <property type="entry name" value="adh_short"/>
    <property type="match status" value="1"/>
</dbReference>
<reference evidence="14 15" key="1">
    <citation type="submission" date="2019-01" db="EMBL/GenBank/DDBJ databases">
        <title>The draft genome of Rhizobium sp. 24NR.</title>
        <authorList>
            <person name="Liu L."/>
            <person name="Liang L."/>
            <person name="Shi S."/>
            <person name="Xu L."/>
            <person name="Wang X."/>
            <person name="Li L."/>
            <person name="Zhang X."/>
        </authorList>
    </citation>
    <scope>NUCLEOTIDE SEQUENCE [LARGE SCALE GENOMIC DNA]</scope>
    <source>
        <strain evidence="14 15">24NR</strain>
    </source>
</reference>
<dbReference type="InterPro" id="IPR057326">
    <property type="entry name" value="KR_dom"/>
</dbReference>
<accession>A0A444LDB8</accession>
<keyword evidence="4" id="KW-0547">Nucleotide-binding</keyword>
<comment type="caution">
    <text evidence="14">The sequence shown here is derived from an EMBL/GenBank/DDBJ whole genome shotgun (WGS) entry which is preliminary data.</text>
</comment>
<dbReference type="CDD" id="cd08939">
    <property type="entry name" value="KDSR-like_SDR_c"/>
    <property type="match status" value="1"/>
</dbReference>
<comment type="subcellular location">
    <subcellularLocation>
        <location evidence="1">Endoplasmic reticulum</location>
    </subcellularLocation>
</comment>
<evidence type="ECO:0000256" key="11">
    <source>
        <dbReference type="RuleBase" id="RU000363"/>
    </source>
</evidence>
<proteinExistence type="inferred from homology"/>
<name>A0A444LDB8_9HYPH</name>
<dbReference type="GO" id="GO:0006666">
    <property type="term" value="P:3-keto-sphinganine metabolic process"/>
    <property type="evidence" value="ECO:0007669"/>
    <property type="project" value="InterPro"/>
</dbReference>
<keyword evidence="12" id="KW-0812">Transmembrane</keyword>
<feature type="transmembrane region" description="Helical" evidence="12">
    <location>
        <begin position="233"/>
        <end position="256"/>
    </location>
</feature>
<evidence type="ECO:0000256" key="10">
    <source>
        <dbReference type="ARBA" id="ARBA00026112"/>
    </source>
</evidence>
<gene>
    <name evidence="14" type="ORF">EPK99_18955</name>
</gene>
<dbReference type="Proteomes" id="UP000287687">
    <property type="component" value="Unassembled WGS sequence"/>
</dbReference>
<evidence type="ECO:0000256" key="9">
    <source>
        <dbReference type="ARBA" id="ARBA00023098"/>
    </source>
</evidence>
<dbReference type="RefSeq" id="WP_128444644.1">
    <property type="nucleotide sequence ID" value="NZ_SBIP01000004.1"/>
</dbReference>
<dbReference type="InterPro" id="IPR045022">
    <property type="entry name" value="KDSR-like"/>
</dbReference>
<dbReference type="PANTHER" id="PTHR43550">
    <property type="entry name" value="3-KETODIHYDROSPHINGOSINE REDUCTASE"/>
    <property type="match status" value="1"/>
</dbReference>
<keyword evidence="8" id="KW-0560">Oxidoreductase</keyword>
<evidence type="ECO:0000256" key="8">
    <source>
        <dbReference type="ARBA" id="ARBA00023002"/>
    </source>
</evidence>
<dbReference type="PANTHER" id="PTHR43550:SF3">
    <property type="entry name" value="3-KETODIHYDROSPHINGOSINE REDUCTASE"/>
    <property type="match status" value="1"/>
</dbReference>
<dbReference type="PROSITE" id="PS00061">
    <property type="entry name" value="ADH_SHORT"/>
    <property type="match status" value="1"/>
</dbReference>
<evidence type="ECO:0000256" key="6">
    <source>
        <dbReference type="ARBA" id="ARBA00022857"/>
    </source>
</evidence>
<dbReference type="InterPro" id="IPR020904">
    <property type="entry name" value="Sc_DH/Rdtase_CS"/>
</dbReference>
<evidence type="ECO:0000256" key="3">
    <source>
        <dbReference type="ARBA" id="ARBA00004991"/>
    </source>
</evidence>
<dbReference type="PRINTS" id="PR00080">
    <property type="entry name" value="SDRFAMILY"/>
</dbReference>
<feature type="domain" description="Ketoreductase" evidence="13">
    <location>
        <begin position="1"/>
        <end position="185"/>
    </location>
</feature>
<organism evidence="14 15">
    <name type="scientific">Neorhizobium lilium</name>
    <dbReference type="NCBI Taxonomy" id="2503024"/>
    <lineage>
        <taxon>Bacteria</taxon>
        <taxon>Pseudomonadati</taxon>
        <taxon>Pseudomonadota</taxon>
        <taxon>Alphaproteobacteria</taxon>
        <taxon>Hyphomicrobiales</taxon>
        <taxon>Rhizobiaceae</taxon>
        <taxon>Rhizobium/Agrobacterium group</taxon>
        <taxon>Neorhizobium</taxon>
    </lineage>
</organism>
<dbReference type="GO" id="GO:0016020">
    <property type="term" value="C:membrane"/>
    <property type="evidence" value="ECO:0007669"/>
    <property type="project" value="GOC"/>
</dbReference>
<dbReference type="GO" id="GO:0000166">
    <property type="term" value="F:nucleotide binding"/>
    <property type="evidence" value="ECO:0007669"/>
    <property type="project" value="UniProtKB-KW"/>
</dbReference>
<evidence type="ECO:0000256" key="12">
    <source>
        <dbReference type="SAM" id="Phobius"/>
    </source>
</evidence>
<dbReference type="InterPro" id="IPR036291">
    <property type="entry name" value="NAD(P)-bd_dom_sf"/>
</dbReference>
<dbReference type="AlphaFoldDB" id="A0A444LDB8"/>
<dbReference type="PRINTS" id="PR00081">
    <property type="entry name" value="GDHRDH"/>
</dbReference>
<dbReference type="Gene3D" id="3.40.50.720">
    <property type="entry name" value="NAD(P)-binding Rossmann-like Domain"/>
    <property type="match status" value="1"/>
</dbReference>
<evidence type="ECO:0000313" key="14">
    <source>
        <dbReference type="EMBL" id="RWX75765.1"/>
    </source>
</evidence>
<dbReference type="GO" id="GO:0030148">
    <property type="term" value="P:sphingolipid biosynthetic process"/>
    <property type="evidence" value="ECO:0007669"/>
    <property type="project" value="InterPro"/>
</dbReference>
<dbReference type="OrthoDB" id="9781689at2"/>
<comment type="similarity">
    <text evidence="11">Belongs to the short-chain dehydrogenases/reductases (SDR) family.</text>
</comment>
<protein>
    <recommendedName>
        <fullName evidence="10">3-dehydrosphinganine reductase</fullName>
        <ecNumber evidence="10">1.1.1.102</ecNumber>
    </recommendedName>
</protein>